<comment type="caution">
    <text evidence="1">The sequence shown here is derived from an EMBL/GenBank/DDBJ whole genome shotgun (WGS) entry which is preliminary data.</text>
</comment>
<organism evidence="1 2">
    <name type="scientific">Humibacillus xanthopallidus</name>
    <dbReference type="NCBI Taxonomy" id="412689"/>
    <lineage>
        <taxon>Bacteria</taxon>
        <taxon>Bacillati</taxon>
        <taxon>Actinomycetota</taxon>
        <taxon>Actinomycetes</taxon>
        <taxon>Micrococcales</taxon>
        <taxon>Intrasporangiaceae</taxon>
        <taxon>Humibacillus</taxon>
    </lineage>
</organism>
<reference evidence="1 2" key="1">
    <citation type="submission" date="2019-06" db="EMBL/GenBank/DDBJ databases">
        <title>Sequencing the genomes of 1000 actinobacteria strains.</title>
        <authorList>
            <person name="Klenk H.-P."/>
        </authorList>
    </citation>
    <scope>NUCLEOTIDE SEQUENCE [LARGE SCALE GENOMIC DNA]</scope>
    <source>
        <strain evidence="1 2">DSM 21776</strain>
    </source>
</reference>
<evidence type="ECO:0000313" key="2">
    <source>
        <dbReference type="Proteomes" id="UP000320085"/>
    </source>
</evidence>
<sequence length="76" mass="8460">MARKGYTYAGDCGSTQLETDVGKYCSSLYEKQPALRIYSVGPTFSEYTTWLLLRQSSGTWRVTAAARITGMSPPPW</sequence>
<dbReference type="AlphaFoldDB" id="A0A543PTK8"/>
<dbReference type="Proteomes" id="UP000320085">
    <property type="component" value="Unassembled WGS sequence"/>
</dbReference>
<evidence type="ECO:0000313" key="1">
    <source>
        <dbReference type="EMBL" id="TQN47412.1"/>
    </source>
</evidence>
<dbReference type="EMBL" id="VFQF01000001">
    <property type="protein sequence ID" value="TQN47412.1"/>
    <property type="molecule type" value="Genomic_DNA"/>
</dbReference>
<name>A0A543PTK8_9MICO</name>
<proteinExistence type="predicted"/>
<dbReference type="RefSeq" id="WP_141819625.1">
    <property type="nucleotide sequence ID" value="NZ_BAAAQC010000005.1"/>
</dbReference>
<protein>
    <submittedName>
        <fullName evidence="1">Uncharacterized protein</fullName>
    </submittedName>
</protein>
<gene>
    <name evidence="1" type="ORF">FHX52_0508</name>
</gene>
<dbReference type="OrthoDB" id="9855555at2"/>
<accession>A0A543PTK8</accession>